<dbReference type="RefSeq" id="XP_062713189.1">
    <property type="nucleotide sequence ID" value="XM_062857205.1"/>
</dbReference>
<proteinExistence type="predicted"/>
<evidence type="ECO:0008006" key="3">
    <source>
        <dbReference type="Google" id="ProtNLM"/>
    </source>
</evidence>
<dbReference type="InterPro" id="IPR043502">
    <property type="entry name" value="DNA/RNA_pol_sf"/>
</dbReference>
<reference evidence="1" key="2">
    <citation type="submission" date="2025-05" db="UniProtKB">
        <authorList>
            <consortium name="EnsemblMetazoa"/>
        </authorList>
    </citation>
    <scope>IDENTIFICATION</scope>
    <source>
        <strain evidence="1">Foshan</strain>
    </source>
</reference>
<dbReference type="GeneID" id="134290152"/>
<dbReference type="PANTHER" id="PTHR47331:SF1">
    <property type="entry name" value="GAG-LIKE PROTEIN"/>
    <property type="match status" value="1"/>
</dbReference>
<sequence>MTTNFSQKLKLRGFPDHLTVQGIGGSNSVSRRRVNARILPRSGDISSYNEDMSFYILPELTATLSVQRVSVGQWKPPSSIVLADPQFCEPEQIDIIIGAEYFYDFLTEGRSKISEEGPTLQNTVFGWIVSGRILDQPVSPTQAVSFSCTLADIQDQLARFWELESCKSSSIQSVEESTCETIFDETTTRDSSGRFIVSLPKKEFVMQQLEANPELKTQYHQFIREYEQLGHMKQVDSEDPDFPIFFLPHHAVLKPDSTTTKLRVVFDASCKTSTGVSLNDVLMVGPVVQDDLLVIQLRFRLHRIAVVADMEKMYRMILVYPSDQRLQCILWRDTPNEPIPTY</sequence>
<dbReference type="PANTHER" id="PTHR47331">
    <property type="entry name" value="PHD-TYPE DOMAIN-CONTAINING PROTEIN"/>
    <property type="match status" value="1"/>
</dbReference>
<accession>A0ABM1ZV44</accession>
<evidence type="ECO:0000313" key="2">
    <source>
        <dbReference type="Proteomes" id="UP000069940"/>
    </source>
</evidence>
<dbReference type="SUPFAM" id="SSF56672">
    <property type="entry name" value="DNA/RNA polymerases"/>
    <property type="match status" value="1"/>
</dbReference>
<name>A0ABM1ZV44_AEDAL</name>
<dbReference type="EnsemblMetazoa" id="AALFPA23_021947.R32491">
    <property type="protein sequence ID" value="AALFPA23_021947.P32491"/>
    <property type="gene ID" value="AALFPA23_021947"/>
</dbReference>
<evidence type="ECO:0000313" key="1">
    <source>
        <dbReference type="EnsemblMetazoa" id="AALFPA23_021947.P32491"/>
    </source>
</evidence>
<organism evidence="1 2">
    <name type="scientific">Aedes albopictus</name>
    <name type="common">Asian tiger mosquito</name>
    <name type="synonym">Stegomyia albopicta</name>
    <dbReference type="NCBI Taxonomy" id="7160"/>
    <lineage>
        <taxon>Eukaryota</taxon>
        <taxon>Metazoa</taxon>
        <taxon>Ecdysozoa</taxon>
        <taxon>Arthropoda</taxon>
        <taxon>Hexapoda</taxon>
        <taxon>Insecta</taxon>
        <taxon>Pterygota</taxon>
        <taxon>Neoptera</taxon>
        <taxon>Endopterygota</taxon>
        <taxon>Diptera</taxon>
        <taxon>Nematocera</taxon>
        <taxon>Culicoidea</taxon>
        <taxon>Culicidae</taxon>
        <taxon>Culicinae</taxon>
        <taxon>Aedini</taxon>
        <taxon>Aedes</taxon>
        <taxon>Stegomyia</taxon>
    </lineage>
</organism>
<protein>
    <recommendedName>
        <fullName evidence="3">Peptidase aspartic putative domain-containing protein</fullName>
    </recommendedName>
</protein>
<keyword evidence="2" id="KW-1185">Reference proteome</keyword>
<reference evidence="2" key="1">
    <citation type="journal article" date="2015" name="Proc. Natl. Acad. Sci. U.S.A.">
        <title>Genome sequence of the Asian Tiger mosquito, Aedes albopictus, reveals insights into its biology, genetics, and evolution.</title>
        <authorList>
            <person name="Chen X.G."/>
            <person name="Jiang X."/>
            <person name="Gu J."/>
            <person name="Xu M."/>
            <person name="Wu Y."/>
            <person name="Deng Y."/>
            <person name="Zhang C."/>
            <person name="Bonizzoni M."/>
            <person name="Dermauw W."/>
            <person name="Vontas J."/>
            <person name="Armbruster P."/>
            <person name="Huang X."/>
            <person name="Yang Y."/>
            <person name="Zhang H."/>
            <person name="He W."/>
            <person name="Peng H."/>
            <person name="Liu Y."/>
            <person name="Wu K."/>
            <person name="Chen J."/>
            <person name="Lirakis M."/>
            <person name="Topalis P."/>
            <person name="Van Leeuwen T."/>
            <person name="Hall A.B."/>
            <person name="Jiang X."/>
            <person name="Thorpe C."/>
            <person name="Mueller R.L."/>
            <person name="Sun C."/>
            <person name="Waterhouse R.M."/>
            <person name="Yan G."/>
            <person name="Tu Z.J."/>
            <person name="Fang X."/>
            <person name="James A.A."/>
        </authorList>
    </citation>
    <scope>NUCLEOTIDE SEQUENCE [LARGE SCALE GENOMIC DNA]</scope>
    <source>
        <strain evidence="2">Foshan</strain>
    </source>
</reference>
<dbReference type="Proteomes" id="UP000069940">
    <property type="component" value="Unassembled WGS sequence"/>
</dbReference>